<dbReference type="STRING" id="459349.CLOAM0545"/>
<keyword evidence="3" id="KW-1185">Reference proteome</keyword>
<dbReference type="InterPro" id="IPR002696">
    <property type="entry name" value="Membr_insert_effic_factor_YidD"/>
</dbReference>
<dbReference type="KEGG" id="caci:CLOAM0545"/>
<dbReference type="NCBIfam" id="TIGR00278">
    <property type="entry name" value="membrane protein insertion efficiency factor YidD"/>
    <property type="match status" value="1"/>
</dbReference>
<gene>
    <name evidence="2" type="ordered locus">CLOAM0545</name>
</gene>
<dbReference type="GO" id="GO:0005886">
    <property type="term" value="C:plasma membrane"/>
    <property type="evidence" value="ECO:0007669"/>
    <property type="project" value="UniProtKB-SubCell"/>
</dbReference>
<comment type="function">
    <text evidence="1">Could be involved in insertion of integral membrane proteins into the membrane.</text>
</comment>
<name>B0VGK3_CLOAI</name>
<evidence type="ECO:0000313" key="2">
    <source>
        <dbReference type="EMBL" id="CAO80440.1"/>
    </source>
</evidence>
<dbReference type="eggNOG" id="COG0759">
    <property type="taxonomic scope" value="Bacteria"/>
</dbReference>
<organism evidence="2 3">
    <name type="scientific">Cloacimonas acidaminovorans (strain Evry)</name>
    <dbReference type="NCBI Taxonomy" id="459349"/>
    <lineage>
        <taxon>Bacteria</taxon>
        <taxon>Pseudomonadati</taxon>
        <taxon>Candidatus Cloacimonadota</taxon>
        <taxon>Candidatus Cloacimonadia</taxon>
        <taxon>Candidatus Cloacimonadales</taxon>
        <taxon>Candidatus Cloacimonadaceae</taxon>
        <taxon>Candidatus Cloacimonas</taxon>
    </lineage>
</organism>
<evidence type="ECO:0000313" key="3">
    <source>
        <dbReference type="Proteomes" id="UP000002019"/>
    </source>
</evidence>
<dbReference type="HOGENOM" id="CLU_144811_6_0_0"/>
<sequence length="76" mass="9076">MRQILHFPNLLFLALIRFYQLALSPFLPASCRFEPSCSVYSYEAFKKYNFFKAFYLTAWRILRCNPFHKGGYDPLP</sequence>
<accession>B0VGK3</accession>
<dbReference type="AlphaFoldDB" id="B0VGK3"/>
<dbReference type="Pfam" id="PF01809">
    <property type="entry name" value="YidD"/>
    <property type="match status" value="1"/>
</dbReference>
<proteinExistence type="inferred from homology"/>
<comment type="subcellular location">
    <subcellularLocation>
        <location evidence="1">Cell membrane</location>
        <topology evidence="1">Peripheral membrane protein</topology>
        <orientation evidence="1">Cytoplasmic side</orientation>
    </subcellularLocation>
</comment>
<evidence type="ECO:0000256" key="1">
    <source>
        <dbReference type="HAMAP-Rule" id="MF_00386"/>
    </source>
</evidence>
<dbReference type="HAMAP" id="MF_00386">
    <property type="entry name" value="UPF0161_YidD"/>
    <property type="match status" value="1"/>
</dbReference>
<dbReference type="PANTHER" id="PTHR33383">
    <property type="entry name" value="MEMBRANE PROTEIN INSERTION EFFICIENCY FACTOR-RELATED"/>
    <property type="match status" value="1"/>
</dbReference>
<dbReference type="SMART" id="SM01234">
    <property type="entry name" value="Haemolytic"/>
    <property type="match status" value="1"/>
</dbReference>
<protein>
    <recommendedName>
        <fullName evidence="1">Putative membrane protein insertion efficiency factor</fullName>
    </recommendedName>
</protein>
<dbReference type="EMBL" id="CU466930">
    <property type="protein sequence ID" value="CAO80440.1"/>
    <property type="molecule type" value="Genomic_DNA"/>
</dbReference>
<keyword evidence="1" id="KW-0472">Membrane</keyword>
<dbReference type="Proteomes" id="UP000002019">
    <property type="component" value="Chromosome"/>
</dbReference>
<keyword evidence="1" id="KW-1003">Cell membrane</keyword>
<dbReference type="RefSeq" id="WP_015424301.1">
    <property type="nucleotide sequence ID" value="NC_020449.1"/>
</dbReference>
<comment type="similarity">
    <text evidence="1">Belongs to the UPF0161 family.</text>
</comment>
<reference evidence="2 3" key="1">
    <citation type="journal article" date="2008" name="J. Bacteriol.">
        <title>'Candidatus Cloacamonas acidaminovorans': genome sequence reconstruction provides a first glimpse of a new bacterial division.</title>
        <authorList>
            <person name="Pelletier E."/>
            <person name="Kreimeyer A."/>
            <person name="Bocs S."/>
            <person name="Rouy Z."/>
            <person name="Gyapay G."/>
            <person name="Chouari R."/>
            <person name="Riviere D."/>
            <person name="Ganesan A."/>
            <person name="Daegelen P."/>
            <person name="Sghir A."/>
            <person name="Cohen G.N."/>
            <person name="Medigue C."/>
            <person name="Weissenbach J."/>
            <person name="Le Paslier D."/>
        </authorList>
    </citation>
    <scope>NUCLEOTIDE SEQUENCE [LARGE SCALE GENOMIC DNA]</scope>
    <source>
        <strain evidence="3">Evry</strain>
    </source>
</reference>
<dbReference type="PANTHER" id="PTHR33383:SF1">
    <property type="entry name" value="MEMBRANE PROTEIN INSERTION EFFICIENCY FACTOR-RELATED"/>
    <property type="match status" value="1"/>
</dbReference>